<keyword evidence="4" id="KW-0969">Cilium</keyword>
<evidence type="ECO:0000256" key="1">
    <source>
        <dbReference type="ARBA" id="ARBA00004138"/>
    </source>
</evidence>
<dbReference type="Proteomes" id="UP001190700">
    <property type="component" value="Unassembled WGS sequence"/>
</dbReference>
<evidence type="ECO:0000256" key="3">
    <source>
        <dbReference type="ARBA" id="ARBA00022490"/>
    </source>
</evidence>
<dbReference type="InterPro" id="IPR042541">
    <property type="entry name" value="BART_sf"/>
</dbReference>
<dbReference type="AlphaFoldDB" id="A0AAE0LH74"/>
<dbReference type="Pfam" id="PF11527">
    <property type="entry name" value="ARL2_Bind_BART"/>
    <property type="match status" value="1"/>
</dbReference>
<proteinExistence type="predicted"/>
<keyword evidence="3" id="KW-0963">Cytoplasm</keyword>
<keyword evidence="5" id="KW-0966">Cell projection</keyword>
<evidence type="ECO:0000259" key="7">
    <source>
        <dbReference type="Pfam" id="PF11527"/>
    </source>
</evidence>
<comment type="caution">
    <text evidence="8">The sequence shown here is derived from an EMBL/GenBank/DDBJ whole genome shotgun (WGS) entry which is preliminary data.</text>
</comment>
<evidence type="ECO:0000313" key="9">
    <source>
        <dbReference type="Proteomes" id="UP001190700"/>
    </source>
</evidence>
<keyword evidence="9" id="KW-1185">Reference proteome</keyword>
<dbReference type="GO" id="GO:0005737">
    <property type="term" value="C:cytoplasm"/>
    <property type="evidence" value="ECO:0007669"/>
    <property type="project" value="UniProtKB-SubCell"/>
</dbReference>
<sequence>MAEFLQRLLEFLGEENFEESLTNFLKNYAGRLEFGEEGEEQSLKTFDVYRKWQRMMEIKLEKFAEREGLSNEQMQKKCAEIMEKNPSAASFMNALLSSFELEQFIDLAKDYMKTGLVSVHKGLCVCLESFLEEEKGCNLEDDSDVANAIFDSIVEAKARGVSKSLSSAKATKAAKPAKVAPVPSTPKSKQLPGSKASAPTPVGTSLTFSEKDMKVITEFAEMMDMKPQEAVVRIINQHLFDLQQMQAEYEKVLDFN</sequence>
<evidence type="ECO:0000256" key="6">
    <source>
        <dbReference type="SAM" id="MobiDB-lite"/>
    </source>
</evidence>
<evidence type="ECO:0000256" key="5">
    <source>
        <dbReference type="ARBA" id="ARBA00023273"/>
    </source>
</evidence>
<dbReference type="GO" id="GO:0005929">
    <property type="term" value="C:cilium"/>
    <property type="evidence" value="ECO:0007669"/>
    <property type="project" value="UniProtKB-SubCell"/>
</dbReference>
<gene>
    <name evidence="8" type="ORF">CYMTET_7694</name>
</gene>
<evidence type="ECO:0000256" key="2">
    <source>
        <dbReference type="ARBA" id="ARBA00004496"/>
    </source>
</evidence>
<reference evidence="8 9" key="1">
    <citation type="journal article" date="2015" name="Genome Biol. Evol.">
        <title>Comparative Genomics of a Bacterivorous Green Alga Reveals Evolutionary Causalities and Consequences of Phago-Mixotrophic Mode of Nutrition.</title>
        <authorList>
            <person name="Burns J.A."/>
            <person name="Paasch A."/>
            <person name="Narechania A."/>
            <person name="Kim E."/>
        </authorList>
    </citation>
    <scope>NUCLEOTIDE SEQUENCE [LARGE SCALE GENOMIC DNA]</scope>
    <source>
        <strain evidence="8 9">PLY_AMNH</strain>
    </source>
</reference>
<feature type="region of interest" description="Disordered" evidence="6">
    <location>
        <begin position="175"/>
        <end position="203"/>
    </location>
</feature>
<comment type="subcellular location">
    <subcellularLocation>
        <location evidence="1">Cell projection</location>
        <location evidence="1">Cilium</location>
    </subcellularLocation>
    <subcellularLocation>
        <location evidence="2">Cytoplasm</location>
    </subcellularLocation>
</comment>
<feature type="compositionally biased region" description="Low complexity" evidence="6">
    <location>
        <begin position="175"/>
        <end position="187"/>
    </location>
</feature>
<evidence type="ECO:0000313" key="8">
    <source>
        <dbReference type="EMBL" id="KAK3284674.1"/>
    </source>
</evidence>
<organism evidence="8 9">
    <name type="scientific">Cymbomonas tetramitiformis</name>
    <dbReference type="NCBI Taxonomy" id="36881"/>
    <lineage>
        <taxon>Eukaryota</taxon>
        <taxon>Viridiplantae</taxon>
        <taxon>Chlorophyta</taxon>
        <taxon>Pyramimonadophyceae</taxon>
        <taxon>Pyramimonadales</taxon>
        <taxon>Pyramimonadaceae</taxon>
        <taxon>Cymbomonas</taxon>
    </lineage>
</organism>
<protein>
    <recommendedName>
        <fullName evidence="7">BART domain-containing protein</fullName>
    </recommendedName>
</protein>
<dbReference type="Gene3D" id="1.20.1520.10">
    <property type="entry name" value="ADP-ribosylation factor-like 2-binding protein, domain"/>
    <property type="match status" value="1"/>
</dbReference>
<dbReference type="EMBL" id="LGRX02002207">
    <property type="protein sequence ID" value="KAK3284674.1"/>
    <property type="molecule type" value="Genomic_DNA"/>
</dbReference>
<feature type="domain" description="BART" evidence="7">
    <location>
        <begin position="5"/>
        <end position="111"/>
    </location>
</feature>
<dbReference type="InterPro" id="IPR023379">
    <property type="entry name" value="BART_dom"/>
</dbReference>
<name>A0AAE0LH74_9CHLO</name>
<evidence type="ECO:0000256" key="4">
    <source>
        <dbReference type="ARBA" id="ARBA00023069"/>
    </source>
</evidence>
<accession>A0AAE0LH74</accession>